<keyword evidence="2" id="KW-1185">Reference proteome</keyword>
<dbReference type="Gene3D" id="3.15.10.10">
    <property type="entry name" value="Bactericidal permeability-increasing protein, domain 1"/>
    <property type="match status" value="1"/>
</dbReference>
<reference evidence="1 2" key="1">
    <citation type="submission" date="2019-10" db="EMBL/GenBank/DDBJ databases">
        <title>Assembly and Annotation for the nematode Trichostrongylus colubriformis.</title>
        <authorList>
            <person name="Martin J."/>
        </authorList>
    </citation>
    <scope>NUCLEOTIDE SEQUENCE [LARGE SCALE GENOMIC DNA]</scope>
    <source>
        <strain evidence="1">G859</strain>
        <tissue evidence="1">Whole worm</tissue>
    </source>
</reference>
<organism evidence="1 2">
    <name type="scientific">Trichostrongylus colubriformis</name>
    <name type="common">Black scour worm</name>
    <dbReference type="NCBI Taxonomy" id="6319"/>
    <lineage>
        <taxon>Eukaryota</taxon>
        <taxon>Metazoa</taxon>
        <taxon>Ecdysozoa</taxon>
        <taxon>Nematoda</taxon>
        <taxon>Chromadorea</taxon>
        <taxon>Rhabditida</taxon>
        <taxon>Rhabditina</taxon>
        <taxon>Rhabditomorpha</taxon>
        <taxon>Strongyloidea</taxon>
        <taxon>Trichostrongylidae</taxon>
        <taxon>Trichostrongylus</taxon>
    </lineage>
</organism>
<feature type="non-terminal residue" evidence="1">
    <location>
        <position position="176"/>
    </location>
</feature>
<name>A0AAN8EWQ0_TRICO</name>
<dbReference type="GO" id="GO:0005615">
    <property type="term" value="C:extracellular space"/>
    <property type="evidence" value="ECO:0007669"/>
    <property type="project" value="TreeGrafter"/>
</dbReference>
<accession>A0AAN8EWQ0</accession>
<dbReference type="SUPFAM" id="SSF55394">
    <property type="entry name" value="Bactericidal permeability-increasing protein, BPI"/>
    <property type="match status" value="1"/>
</dbReference>
<comment type="caution">
    <text evidence="1">The sequence shown here is derived from an EMBL/GenBank/DDBJ whole genome shotgun (WGS) entry which is preliminary data.</text>
</comment>
<evidence type="ECO:0000313" key="1">
    <source>
        <dbReference type="EMBL" id="KAK5968370.1"/>
    </source>
</evidence>
<dbReference type="AlphaFoldDB" id="A0AAN8EWQ0"/>
<dbReference type="PANTHER" id="PTHR10504:SF134">
    <property type="entry name" value="BPI2 DOMAIN-CONTAINING PROTEIN"/>
    <property type="match status" value="1"/>
</dbReference>
<evidence type="ECO:0000313" key="2">
    <source>
        <dbReference type="Proteomes" id="UP001331761"/>
    </source>
</evidence>
<dbReference type="EMBL" id="WIXE01021457">
    <property type="protein sequence ID" value="KAK5968370.1"/>
    <property type="molecule type" value="Genomic_DNA"/>
</dbReference>
<dbReference type="InterPro" id="IPR032942">
    <property type="entry name" value="BPI/LBP/Plunc"/>
</dbReference>
<sequence length="176" mass="19622">MKGDPDHPLHDLANNVSMKRRTCNRRVYRKLFLKMLTGSGIVEYEVPRIRVPSTQQCFPEGCVQIHSLQMTAFRQPSSVTFAPYPPNQFIIRIVDFDFFVAGQLGGTISIIIQLPVVGRVQVTGLGVSVSAFFDIQKSANDEPYLRMTGCQIDGGIIQTRVADVGLLTDTINSKYQ</sequence>
<dbReference type="PANTHER" id="PTHR10504">
    <property type="entry name" value="BACTERICIDAL PERMEABILITY-INCREASING BPI PROTEIN-RELATED"/>
    <property type="match status" value="1"/>
</dbReference>
<dbReference type="InterPro" id="IPR017943">
    <property type="entry name" value="Bactericidal_perm-incr_a/b_dom"/>
</dbReference>
<dbReference type="GO" id="GO:0008289">
    <property type="term" value="F:lipid binding"/>
    <property type="evidence" value="ECO:0007669"/>
    <property type="project" value="InterPro"/>
</dbReference>
<gene>
    <name evidence="1" type="ORF">GCK32_017477</name>
</gene>
<dbReference type="Proteomes" id="UP001331761">
    <property type="component" value="Unassembled WGS sequence"/>
</dbReference>
<protein>
    <recommendedName>
        <fullName evidence="3">Lipid-binding serum glycoprotein N-terminal domain-containing protein</fullName>
    </recommendedName>
</protein>
<proteinExistence type="predicted"/>
<evidence type="ECO:0008006" key="3">
    <source>
        <dbReference type="Google" id="ProtNLM"/>
    </source>
</evidence>